<keyword evidence="4" id="KW-1185">Reference proteome</keyword>
<dbReference type="Gene3D" id="2.60.120.1620">
    <property type="match status" value="1"/>
</dbReference>
<reference evidence="3 4" key="1">
    <citation type="submission" date="2019-10" db="EMBL/GenBank/DDBJ databases">
        <authorList>
            <person name="Karimi E."/>
        </authorList>
    </citation>
    <scope>NUCLEOTIDE SEQUENCE [LARGE SCALE GENOMIC DNA]</scope>
    <source>
        <strain evidence="3">Maribacter sp. 151</strain>
    </source>
</reference>
<dbReference type="InterPro" id="IPR041437">
    <property type="entry name" value="GH115_C"/>
</dbReference>
<dbReference type="Pfam" id="PF15979">
    <property type="entry name" value="Glyco_hydro_115"/>
    <property type="match status" value="1"/>
</dbReference>
<dbReference type="PANTHER" id="PTHR37842:SF2">
    <property type="entry name" value="GYLCOSYL HYDROLASE 115 C-TERMINAL DOMAIN-CONTAINING PROTEIN"/>
    <property type="match status" value="1"/>
</dbReference>
<dbReference type="PANTHER" id="PTHR37842">
    <property type="match status" value="1"/>
</dbReference>
<sequence length="999" mass="114524">MEHMRELRKNNFCKIVTLLFVGFQVFLINAQEQSKSDFTIVSKNSKVSILIDKKDATVVSIASNILATDIEKITGKIPVVLNSNKVSGNTIIAGTIGSNKWIDKMITNGKINVSEIEQGWERYQLQIVEDPVPGVEKALIIVGSDRRGTAYGILEISKKIGVSPWEWWADVTPTKKESLSISIAKEVSKSPSVKYRGVFLNDEDWGLQRWAALNYEPETGDIGPKTYAKVFELLLRLRANTIWPAMHSSTKPFYSYPENKFVADDYAIVIGTSHAEPMLSNINTEWKHDVMGEYRYDTNATVIKNLFTKRAKETAKFESIYTTGMRGEHDSPMIVGEDDTDAQVSLLERVITDQRAILEKEIKKDPKTIPQAFVPYKEVLNYYQSGLKLPEDITLVWTDDNYGYIRQLSNPKEQLREGGAGVYYHTSYWGRPHDYLWLNSTNPVLMWEEMSKAYEFQSRDIWILNCGDIKPHEYNIELFLDMAWNIDDFKESSSVKKHTQKWVSREFTDITASTITNLLFENNRLAYIRRPEFMAWSQVEPVTKEGETELTQYHYGDEVTNRIESYQKLIDTTEEVYKEIPAHRKDAFYQLVYYPVIGASKLNQKWLYNYKNKFTAKQGRQSANRYGELSNEAFDRIVKETDYYNKTLRNGKWNHIMTMAPRFLPVFAKPAMSTIVNERKASIGLALEGYQMEVNYEIINSYADVLPVFNNYTNSTYFIDVFKKGKGAINWEAKPKADYIRLSESNGTLDDEHLEKRIWVSIDWSKVPKGENKKEAPLGHDFQLIPPSYKVNSAIDFKADDETITIGVSAYNPKFDDLEHYKGFVEDKGYVSIYAENYTRKKDGKEANWELIEGMGYTNKVITALPRTAKPLVDLEEIKMNSPVLEYDFHTFNFGEASVNLQAVPTHAPYAGIGVRCAVSIDDALPVLVDFETKGRSDEWKRNVLKNASVQSVKQIVDKAGKHTLKIWMVDPGVMIDQVLIDLGGWKKSYAFPKETVKK</sequence>
<dbReference type="AlphaFoldDB" id="A0A653U600"/>
<dbReference type="InterPro" id="IPR031924">
    <property type="entry name" value="GH115"/>
</dbReference>
<dbReference type="InterPro" id="IPR029018">
    <property type="entry name" value="Hex-like_dom2"/>
</dbReference>
<dbReference type="GO" id="GO:0005975">
    <property type="term" value="P:carbohydrate metabolic process"/>
    <property type="evidence" value="ECO:0007669"/>
    <property type="project" value="UniProtKB-ARBA"/>
</dbReference>
<dbReference type="InterPro" id="IPR042301">
    <property type="entry name" value="GH115_sf"/>
</dbReference>
<evidence type="ECO:0000313" key="3">
    <source>
        <dbReference type="EMBL" id="VXB89155.1"/>
    </source>
</evidence>
<dbReference type="GO" id="GO:0016787">
    <property type="term" value="F:hydrolase activity"/>
    <property type="evidence" value="ECO:0007669"/>
    <property type="project" value="UniProtKB-KW"/>
</dbReference>
<dbReference type="EMBL" id="CABWLR010000005">
    <property type="protein sequence ID" value="VXB89155.1"/>
    <property type="molecule type" value="Genomic_DNA"/>
</dbReference>
<organism evidence="3 4">
    <name type="scientific">Maribacter litoralis</name>
    <dbReference type="NCBI Taxonomy" id="2059726"/>
    <lineage>
        <taxon>Bacteria</taxon>
        <taxon>Pseudomonadati</taxon>
        <taxon>Bacteroidota</taxon>
        <taxon>Flavobacteriia</taxon>
        <taxon>Flavobacteriales</taxon>
        <taxon>Flavobacteriaceae</taxon>
        <taxon>Maribacter</taxon>
    </lineage>
</organism>
<proteinExistence type="predicted"/>
<dbReference type="Gene3D" id="3.20.20.520">
    <property type="entry name" value="Glycosyl hydrolase family 115"/>
    <property type="match status" value="1"/>
</dbReference>
<evidence type="ECO:0000313" key="4">
    <source>
        <dbReference type="Proteomes" id="UP000430202"/>
    </source>
</evidence>
<feature type="domain" description="Gylcosyl hydrolase 115 C-terminal" evidence="2">
    <location>
        <begin position="823"/>
        <end position="995"/>
    </location>
</feature>
<dbReference type="Gene3D" id="3.30.379.10">
    <property type="entry name" value="Chitobiase/beta-hexosaminidase domain 2-like"/>
    <property type="match status" value="1"/>
</dbReference>
<keyword evidence="1 3" id="KW-0378">Hydrolase</keyword>
<name>A0A653U600_9FLAO</name>
<dbReference type="Gene3D" id="1.20.58.2150">
    <property type="match status" value="1"/>
</dbReference>
<protein>
    <submittedName>
        <fullName evidence="3">Glycosyl hydrolase family 115</fullName>
    </submittedName>
</protein>
<accession>A0A653U600</accession>
<evidence type="ECO:0000259" key="2">
    <source>
        <dbReference type="Pfam" id="PF17829"/>
    </source>
</evidence>
<gene>
    <name evidence="3" type="ORF">MARI151_50028</name>
</gene>
<dbReference type="Pfam" id="PF17829">
    <property type="entry name" value="GH115_C"/>
    <property type="match status" value="1"/>
</dbReference>
<evidence type="ECO:0000256" key="1">
    <source>
        <dbReference type="ARBA" id="ARBA00022801"/>
    </source>
</evidence>
<dbReference type="Proteomes" id="UP000430202">
    <property type="component" value="Unassembled WGS sequence"/>
</dbReference>
<dbReference type="SUPFAM" id="SSF55545">
    <property type="entry name" value="beta-N-acetylhexosaminidase-like domain"/>
    <property type="match status" value="1"/>
</dbReference>